<protein>
    <submittedName>
        <fullName evidence="1">Uncharacterized protein</fullName>
    </submittedName>
</protein>
<gene>
    <name evidence="1" type="ORF">APHWI1_0893</name>
</gene>
<reference evidence="1 2" key="1">
    <citation type="submission" date="2015-01" db="EMBL/GenBank/DDBJ databases">
        <title>Genome Sequencing of Rickettsiales.</title>
        <authorList>
            <person name="Daugherty S.C."/>
            <person name="Su Q."/>
            <person name="Abolude K."/>
            <person name="Beier-Sexton M."/>
            <person name="Carlyon J.A."/>
            <person name="Carter R."/>
            <person name="Day N.P."/>
            <person name="Dumler S.J."/>
            <person name="Dyachenko V."/>
            <person name="Godinez A."/>
            <person name="Kurtti T.J."/>
            <person name="Lichay M."/>
            <person name="Mullins K.E."/>
            <person name="Ott S."/>
            <person name="Pappas-Brown V."/>
            <person name="Paris D.H."/>
            <person name="Patel P."/>
            <person name="Richards A.L."/>
            <person name="Sadzewicz L."/>
            <person name="Sears K."/>
            <person name="Seidman D."/>
            <person name="Sengamalay N."/>
            <person name="Stenos J."/>
            <person name="Tallon L.J."/>
            <person name="Vincent G."/>
            <person name="Fraser C.M."/>
            <person name="Munderloh U."/>
            <person name="Dunning-Hotopp J.C."/>
        </authorList>
    </citation>
    <scope>NUCLEOTIDE SEQUENCE [LARGE SCALE GENOMIC DNA]</scope>
    <source>
        <strain evidence="1 2">ApWI1</strain>
    </source>
</reference>
<name>A0A0F3PXY3_ANAPH</name>
<dbReference type="AlphaFoldDB" id="A0A0F3PXY3"/>
<accession>A0A0F3PXY3</accession>
<proteinExistence type="predicted"/>
<organism evidence="1 2">
    <name type="scientific">Anaplasma phagocytophilum str. ApWI1</name>
    <dbReference type="NCBI Taxonomy" id="1359155"/>
    <lineage>
        <taxon>Bacteria</taxon>
        <taxon>Pseudomonadati</taxon>
        <taxon>Pseudomonadota</taxon>
        <taxon>Alphaproteobacteria</taxon>
        <taxon>Rickettsiales</taxon>
        <taxon>Anaplasmataceae</taxon>
        <taxon>Anaplasma</taxon>
        <taxon>phagocytophilum group</taxon>
    </lineage>
</organism>
<comment type="caution">
    <text evidence="1">The sequence shown here is derived from an EMBL/GenBank/DDBJ whole genome shotgun (WGS) entry which is preliminary data.</text>
</comment>
<dbReference type="PATRIC" id="fig|1359155.3.peg.903"/>
<evidence type="ECO:0000313" key="2">
    <source>
        <dbReference type="Proteomes" id="UP000033622"/>
    </source>
</evidence>
<dbReference type="Proteomes" id="UP000033622">
    <property type="component" value="Unassembled WGS sequence"/>
</dbReference>
<dbReference type="EMBL" id="LAOF01000001">
    <property type="protein sequence ID" value="KJV85240.1"/>
    <property type="molecule type" value="Genomic_DNA"/>
</dbReference>
<evidence type="ECO:0000313" key="1">
    <source>
        <dbReference type="EMBL" id="KJV85240.1"/>
    </source>
</evidence>
<sequence length="37" mass="4266">MSVINRKKRLHTSIPDLQQQYSPSTMFVFSSLSDPLL</sequence>